<feature type="transmembrane region" description="Helical" evidence="2">
    <location>
        <begin position="792"/>
        <end position="814"/>
    </location>
</feature>
<feature type="transmembrane region" description="Helical" evidence="2">
    <location>
        <begin position="47"/>
        <end position="71"/>
    </location>
</feature>
<organism evidence="3 4">
    <name type="scientific">Nakamurella flava</name>
    <dbReference type="NCBI Taxonomy" id="2576308"/>
    <lineage>
        <taxon>Bacteria</taxon>
        <taxon>Bacillati</taxon>
        <taxon>Actinomycetota</taxon>
        <taxon>Actinomycetes</taxon>
        <taxon>Nakamurellales</taxon>
        <taxon>Nakamurellaceae</taxon>
        <taxon>Nakamurella</taxon>
    </lineage>
</organism>
<evidence type="ECO:0000256" key="2">
    <source>
        <dbReference type="SAM" id="Phobius"/>
    </source>
</evidence>
<dbReference type="EMBL" id="SZZH01000003">
    <property type="protein sequence ID" value="TKV58444.1"/>
    <property type="molecule type" value="Genomic_DNA"/>
</dbReference>
<dbReference type="RefSeq" id="WP_137450107.1">
    <property type="nucleotide sequence ID" value="NZ_SZZH01000003.1"/>
</dbReference>
<feature type="transmembrane region" description="Helical" evidence="2">
    <location>
        <begin position="749"/>
        <end position="772"/>
    </location>
</feature>
<keyword evidence="2" id="KW-0812">Transmembrane</keyword>
<evidence type="ECO:0008006" key="5">
    <source>
        <dbReference type="Google" id="ProtNLM"/>
    </source>
</evidence>
<keyword evidence="4" id="KW-1185">Reference proteome</keyword>
<feature type="transmembrane region" description="Helical" evidence="2">
    <location>
        <begin position="701"/>
        <end position="723"/>
    </location>
</feature>
<feature type="transmembrane region" description="Helical" evidence="2">
    <location>
        <begin position="457"/>
        <end position="482"/>
    </location>
</feature>
<dbReference type="AlphaFoldDB" id="A0A4U6QE22"/>
<feature type="transmembrane region" description="Helical" evidence="2">
    <location>
        <begin position="376"/>
        <end position="394"/>
    </location>
</feature>
<gene>
    <name evidence="3" type="ORF">FDO65_12830</name>
</gene>
<evidence type="ECO:0000256" key="1">
    <source>
        <dbReference type="SAM" id="MobiDB-lite"/>
    </source>
</evidence>
<accession>A0A4U6QE22</accession>
<dbReference type="OrthoDB" id="3395085at2"/>
<evidence type="ECO:0000313" key="4">
    <source>
        <dbReference type="Proteomes" id="UP000306985"/>
    </source>
</evidence>
<feature type="transmembrane region" description="Helical" evidence="2">
    <location>
        <begin position="294"/>
        <end position="314"/>
    </location>
</feature>
<evidence type="ECO:0000313" key="3">
    <source>
        <dbReference type="EMBL" id="TKV58444.1"/>
    </source>
</evidence>
<feature type="transmembrane region" description="Helical" evidence="2">
    <location>
        <begin position="239"/>
        <end position="260"/>
    </location>
</feature>
<name>A0A4U6QE22_9ACTN</name>
<protein>
    <recommendedName>
        <fullName evidence="5">FtsX-like permease family protein</fullName>
    </recommendedName>
</protein>
<feature type="region of interest" description="Disordered" evidence="1">
    <location>
        <begin position="1"/>
        <end position="21"/>
    </location>
</feature>
<proteinExistence type="predicted"/>
<comment type="caution">
    <text evidence="3">The sequence shown here is derived from an EMBL/GenBank/DDBJ whole genome shotgun (WGS) entry which is preliminary data.</text>
</comment>
<feature type="transmembrane region" description="Helical" evidence="2">
    <location>
        <begin position="406"/>
        <end position="429"/>
    </location>
</feature>
<feature type="compositionally biased region" description="Basic and acidic residues" evidence="1">
    <location>
        <begin position="1"/>
        <end position="14"/>
    </location>
</feature>
<keyword evidence="2" id="KW-1133">Transmembrane helix</keyword>
<dbReference type="Proteomes" id="UP000306985">
    <property type="component" value="Unassembled WGS sequence"/>
</dbReference>
<keyword evidence="2" id="KW-0472">Membrane</keyword>
<feature type="transmembrane region" description="Helical" evidence="2">
    <location>
        <begin position="334"/>
        <end position="355"/>
    </location>
</feature>
<sequence>MSEQTQDRRADTGGHPRPATGRASAWLPLRLAARFVAGGDLADRVRALLTVVAIALAVSVVLLSAAAFSALGQRDARSAALTPAYAISRSDPPSTSQPSPSLPELLQTPGRFFVDVQSQPYRGQPVTVVRIAPPAGSSAALPPPPGTIGAPEPGQAVVSPALAALMATPAGADLRARFPQTIVGSIGTDGLLDDDELRAYVGTTTNGFGPDGGSAFELATGWGDYSVPPELYRGATLRILLLAGMVVVITPLLVLIGLLGRLGGTARERRLAALRLLGVPASTTRAVAAGEATLLGLTGAALAAVTFPLVSLAVRGIPLDGVPLSSRTLTLPPAMLIGAALAVGLLTSVAGAVGSGGSTARQLARVRRTGDRAPRWWPGLLVLVAGLLLLGQGLTNGGLYANYRMLLTLCAGLALTLVSVALLAGPAVAAMGRVVRGRGPVSTLAAARITADPRARAGTVAGIGVVLAGAIALQAVLALVAADRTATSVSTAPAYRVYLKPTQPGLTVGDSARVVDVLAAAPGSEQITGGFYLPGEFGNGSVTSADGSIDRSETVEIMVAPCRAIPERPDCRDGDVYRVDTQLQDGASSADPPAGTVIRFADDEGRASWTLPPVTATVEPDRLLRGNSLYNYLVTPGALGDLAALPAAAAAIDLRVFGPATPATADQLRAELGAQGWRVQVDSTAEATGERGNLLVVGRTGLAGTAGLTVLAALGGLLVLTFAQVSRNRRAVALALAAGVPRTVLRRSFVVEAAVSAAAVVPIATAVAYGLAAVLTRLGRPATDLPSIGVTAALALGATTVTVLAAWLAAALAVRTVDVTDLRTG</sequence>
<reference evidence="3 4" key="1">
    <citation type="submission" date="2019-05" db="EMBL/GenBank/DDBJ databases">
        <title>Nakamurella sp. N5BH11, whole genome shotgun sequence.</title>
        <authorList>
            <person name="Tuo L."/>
        </authorList>
    </citation>
    <scope>NUCLEOTIDE SEQUENCE [LARGE SCALE GENOMIC DNA]</scope>
    <source>
        <strain evidence="3 4">N5BH11</strain>
    </source>
</reference>